<dbReference type="PANTHER" id="PTHR48081">
    <property type="entry name" value="AB HYDROLASE SUPERFAMILY PROTEIN C4A8.06C"/>
    <property type="match status" value="1"/>
</dbReference>
<dbReference type="InterPro" id="IPR002168">
    <property type="entry name" value="Lipase_GDXG_HIS_AS"/>
</dbReference>
<accession>A0A370NJT0</accession>
<dbReference type="SUPFAM" id="SSF53474">
    <property type="entry name" value="alpha/beta-Hydrolases"/>
    <property type="match status" value="1"/>
</dbReference>
<dbReference type="Gene3D" id="3.40.50.1820">
    <property type="entry name" value="alpha/beta hydrolase"/>
    <property type="match status" value="1"/>
</dbReference>
<comment type="similarity">
    <text evidence="1">Belongs to the 'GDXG' lipolytic enzyme family.</text>
</comment>
<evidence type="ECO:0000256" key="3">
    <source>
        <dbReference type="PROSITE-ProRule" id="PRU10038"/>
    </source>
</evidence>
<evidence type="ECO:0000313" key="6">
    <source>
        <dbReference type="Proteomes" id="UP000255165"/>
    </source>
</evidence>
<organism evidence="5 6">
    <name type="scientific">Cupriavidus lacunae</name>
    <dbReference type="NCBI Taxonomy" id="2666307"/>
    <lineage>
        <taxon>Bacteria</taxon>
        <taxon>Pseudomonadati</taxon>
        <taxon>Pseudomonadota</taxon>
        <taxon>Betaproteobacteria</taxon>
        <taxon>Burkholderiales</taxon>
        <taxon>Burkholderiaceae</taxon>
        <taxon>Cupriavidus</taxon>
    </lineage>
</organism>
<name>A0A370NJT0_9BURK</name>
<dbReference type="InterPro" id="IPR013094">
    <property type="entry name" value="AB_hydrolase_3"/>
</dbReference>
<protein>
    <submittedName>
        <fullName evidence="5">Alpha/beta hydrolase</fullName>
    </submittedName>
</protein>
<dbReference type="GO" id="GO:0004806">
    <property type="term" value="F:triacylglycerol lipase activity"/>
    <property type="evidence" value="ECO:0007669"/>
    <property type="project" value="TreeGrafter"/>
</dbReference>
<comment type="caution">
    <text evidence="5">The sequence shown here is derived from an EMBL/GenBank/DDBJ whole genome shotgun (WGS) entry which is preliminary data.</text>
</comment>
<evidence type="ECO:0000256" key="2">
    <source>
        <dbReference type="ARBA" id="ARBA00022801"/>
    </source>
</evidence>
<dbReference type="InterPro" id="IPR033140">
    <property type="entry name" value="Lipase_GDXG_put_SER_AS"/>
</dbReference>
<reference evidence="6" key="1">
    <citation type="submission" date="2018-06" db="EMBL/GenBank/DDBJ databases">
        <authorList>
            <person name="Feng T."/>
            <person name="Jeon C.O."/>
        </authorList>
    </citation>
    <scope>NUCLEOTIDE SEQUENCE [LARGE SCALE GENOMIC DNA]</scope>
    <source>
        <strain evidence="6">S23</strain>
    </source>
</reference>
<sequence length="304" mass="33273">MSDSKISDAREAVSQVVDRVQRVYSGWRRDTTVEKMRADWDALFQTAVAAKTETVDIGSCQAEWIVSPGADNGPVLLYLHGGGFRLGSCQSHRELMAGLSTESGVRVLGLDYRLLPEHPFPAQQEDAFDAWCWLLGQGFSPRNLAIAGDSAGAWIALRLLCALRDAGHALPAAAVTMSALTDLSASGPAYLTRADADPIHQRQMIAAIGRAVVGPSDDPQDPRFSPLFADLQGLPPLLMQVGDREVVLSDTTEFAVKARAAGVEVEDQVWPEMIHVFQQFPELEEARQARQTIGRFLRHHFNLD</sequence>
<dbReference type="PROSITE" id="PS01173">
    <property type="entry name" value="LIPASE_GDXG_HIS"/>
    <property type="match status" value="1"/>
</dbReference>
<feature type="active site" evidence="3">
    <location>
        <position position="150"/>
    </location>
</feature>
<dbReference type="RefSeq" id="WP_115215713.1">
    <property type="nucleotide sequence ID" value="NZ_QKWJ01000080.1"/>
</dbReference>
<dbReference type="PROSITE" id="PS01174">
    <property type="entry name" value="LIPASE_GDXG_SER"/>
    <property type="match status" value="1"/>
</dbReference>
<dbReference type="Pfam" id="PF07859">
    <property type="entry name" value="Abhydrolase_3"/>
    <property type="match status" value="1"/>
</dbReference>
<evidence type="ECO:0000259" key="4">
    <source>
        <dbReference type="Pfam" id="PF07859"/>
    </source>
</evidence>
<evidence type="ECO:0000256" key="1">
    <source>
        <dbReference type="ARBA" id="ARBA00010515"/>
    </source>
</evidence>
<dbReference type="InterPro" id="IPR050300">
    <property type="entry name" value="GDXG_lipolytic_enzyme"/>
</dbReference>
<proteinExistence type="inferred from homology"/>
<dbReference type="PANTHER" id="PTHR48081:SF30">
    <property type="entry name" value="ACETYL-HYDROLASE LIPR-RELATED"/>
    <property type="match status" value="1"/>
</dbReference>
<keyword evidence="2 5" id="KW-0378">Hydrolase</keyword>
<dbReference type="AlphaFoldDB" id="A0A370NJT0"/>
<feature type="domain" description="Alpha/beta hydrolase fold-3" evidence="4">
    <location>
        <begin position="76"/>
        <end position="278"/>
    </location>
</feature>
<evidence type="ECO:0000313" key="5">
    <source>
        <dbReference type="EMBL" id="RDK05859.1"/>
    </source>
</evidence>
<dbReference type="Proteomes" id="UP000255165">
    <property type="component" value="Unassembled WGS sequence"/>
</dbReference>
<keyword evidence="6" id="KW-1185">Reference proteome</keyword>
<dbReference type="InterPro" id="IPR029058">
    <property type="entry name" value="AB_hydrolase_fold"/>
</dbReference>
<gene>
    <name evidence="5" type="ORF">DN412_34725</name>
</gene>
<dbReference type="EMBL" id="QKWJ01000080">
    <property type="protein sequence ID" value="RDK05859.1"/>
    <property type="molecule type" value="Genomic_DNA"/>
</dbReference>